<sequence length="183" mass="20010">MGLFNLVLTVAAFILLEIISCEAKDGTHTIVSERKHSGVKFSPAVVGNGDSDKKQLLRSLTDSTESNEKQVEEARSINLSFLKNAKKNIPGLKALKAAAAARSAATQAKKAEKIKMTNLFKISGTSDRELFLKFNEWRAMKKTGVDAVEGVFKAMGKVGMTEKQAIEVGNRYDRWLSAFKVSA</sequence>
<keyword evidence="1" id="KW-0732">Signal</keyword>
<evidence type="ECO:0008006" key="4">
    <source>
        <dbReference type="Google" id="ProtNLM"/>
    </source>
</evidence>
<evidence type="ECO:0000256" key="1">
    <source>
        <dbReference type="SAM" id="SignalP"/>
    </source>
</evidence>
<dbReference type="Proteomes" id="UP000602510">
    <property type="component" value="Unassembled WGS sequence"/>
</dbReference>
<evidence type="ECO:0000313" key="2">
    <source>
        <dbReference type="EMBL" id="KAF4041378.1"/>
    </source>
</evidence>
<organism evidence="2 3">
    <name type="scientific">Phytophthora infestans</name>
    <name type="common">Potato late blight agent</name>
    <name type="synonym">Botrytis infestans</name>
    <dbReference type="NCBI Taxonomy" id="4787"/>
    <lineage>
        <taxon>Eukaryota</taxon>
        <taxon>Sar</taxon>
        <taxon>Stramenopiles</taxon>
        <taxon>Oomycota</taxon>
        <taxon>Peronosporomycetes</taxon>
        <taxon>Peronosporales</taxon>
        <taxon>Peronosporaceae</taxon>
        <taxon>Phytophthora</taxon>
    </lineage>
</organism>
<accession>A0A833T0F4</accession>
<keyword evidence="3" id="KW-1185">Reference proteome</keyword>
<evidence type="ECO:0000313" key="3">
    <source>
        <dbReference type="Proteomes" id="UP000602510"/>
    </source>
</evidence>
<reference evidence="2" key="1">
    <citation type="submission" date="2020-04" db="EMBL/GenBank/DDBJ databases">
        <title>Hybrid Assembly of Korean Phytophthora infestans isolates.</title>
        <authorList>
            <person name="Prokchorchik M."/>
            <person name="Lee Y."/>
            <person name="Seo J."/>
            <person name="Cho J.-H."/>
            <person name="Park Y.-E."/>
            <person name="Jang D.-C."/>
            <person name="Im J.-S."/>
            <person name="Choi J.-G."/>
            <person name="Park H.-J."/>
            <person name="Lee G.-B."/>
            <person name="Lee Y.-G."/>
            <person name="Hong S.-Y."/>
            <person name="Cho K."/>
            <person name="Sohn K.H."/>
        </authorList>
    </citation>
    <scope>NUCLEOTIDE SEQUENCE</scope>
    <source>
        <strain evidence="2">KR_1_A1</strain>
    </source>
</reference>
<feature type="chain" id="PRO_5033021577" description="RxLR effector protein" evidence="1">
    <location>
        <begin position="24"/>
        <end position="183"/>
    </location>
</feature>
<dbReference type="AlphaFoldDB" id="A0A833T0F4"/>
<feature type="signal peptide" evidence="1">
    <location>
        <begin position="1"/>
        <end position="23"/>
    </location>
</feature>
<comment type="caution">
    <text evidence="2">The sequence shown here is derived from an EMBL/GenBank/DDBJ whole genome shotgun (WGS) entry which is preliminary data.</text>
</comment>
<protein>
    <recommendedName>
        <fullName evidence="4">RxLR effector protein</fullName>
    </recommendedName>
</protein>
<gene>
    <name evidence="2" type="ORF">GN244_ATG06375</name>
</gene>
<proteinExistence type="predicted"/>
<dbReference type="EMBL" id="WSZM01000125">
    <property type="protein sequence ID" value="KAF4041378.1"/>
    <property type="molecule type" value="Genomic_DNA"/>
</dbReference>
<name>A0A833T0F4_PHYIN</name>